<protein>
    <submittedName>
        <fullName evidence="2">Stage II sporulation protein M</fullName>
    </submittedName>
</protein>
<dbReference type="InterPro" id="IPR002798">
    <property type="entry name" value="SpoIIM-like"/>
</dbReference>
<reference evidence="2" key="2">
    <citation type="submission" date="2023-06" db="EMBL/GenBank/DDBJ databases">
        <authorList>
            <person name="Zeman M."/>
            <person name="Kubasova T."/>
            <person name="Jahodarova E."/>
            <person name="Nykrynova M."/>
            <person name="Rychlik I."/>
        </authorList>
    </citation>
    <scope>NUCLEOTIDE SEQUENCE</scope>
    <source>
        <strain evidence="2">ET39</strain>
    </source>
</reference>
<sequence length="205" mass="23241">MNPLKRRYKHRSSFIHKYHHVYIFITILVVSGFVMGCIGSRFIEASDIESLSSLLTTVGEDVEAYRFFINQFFLGIVLIVIVFLFGTSLAGIPIISFIVFTKGVQIGFSCALFICTYQFKGLLGIFLTLVPQVFFDVLALYLISASAIQCSMYICYSTTNREKLDLRKLMNNLLNDIFICFLLVLAGSYLKATLGIEFIKLFNLI</sequence>
<gene>
    <name evidence="2" type="ORF">QUV96_01175</name>
</gene>
<feature type="transmembrane region" description="Helical" evidence="1">
    <location>
        <begin position="72"/>
        <end position="99"/>
    </location>
</feature>
<evidence type="ECO:0000313" key="3">
    <source>
        <dbReference type="Proteomes" id="UP001529340"/>
    </source>
</evidence>
<keyword evidence="1" id="KW-0472">Membrane</keyword>
<dbReference type="Pfam" id="PF01944">
    <property type="entry name" value="SpoIIM"/>
    <property type="match status" value="1"/>
</dbReference>
<evidence type="ECO:0000256" key="1">
    <source>
        <dbReference type="SAM" id="Phobius"/>
    </source>
</evidence>
<proteinExistence type="predicted"/>
<name>A0ABT7U9E8_9FIRM</name>
<feature type="transmembrane region" description="Helical" evidence="1">
    <location>
        <begin position="177"/>
        <end position="199"/>
    </location>
</feature>
<comment type="caution">
    <text evidence="2">The sequence shown here is derived from an EMBL/GenBank/DDBJ whole genome shotgun (WGS) entry which is preliminary data.</text>
</comment>
<feature type="transmembrane region" description="Helical" evidence="1">
    <location>
        <begin position="133"/>
        <end position="156"/>
    </location>
</feature>
<keyword evidence="3" id="KW-1185">Reference proteome</keyword>
<feature type="transmembrane region" description="Helical" evidence="1">
    <location>
        <begin position="106"/>
        <end position="127"/>
    </location>
</feature>
<accession>A0ABT7U9E8</accession>
<keyword evidence="1" id="KW-1133">Transmembrane helix</keyword>
<organism evidence="2 3">
    <name type="scientific">Amedibacillus dolichus</name>
    <dbReference type="NCBI Taxonomy" id="31971"/>
    <lineage>
        <taxon>Bacteria</taxon>
        <taxon>Bacillati</taxon>
        <taxon>Bacillota</taxon>
        <taxon>Erysipelotrichia</taxon>
        <taxon>Erysipelotrichales</taxon>
        <taxon>Erysipelotrichaceae</taxon>
        <taxon>Amedibacillus</taxon>
    </lineage>
</organism>
<evidence type="ECO:0000313" key="2">
    <source>
        <dbReference type="EMBL" id="MDM8156244.1"/>
    </source>
</evidence>
<dbReference type="Proteomes" id="UP001529340">
    <property type="component" value="Unassembled WGS sequence"/>
</dbReference>
<feature type="transmembrane region" description="Helical" evidence="1">
    <location>
        <begin position="21"/>
        <end position="43"/>
    </location>
</feature>
<reference evidence="2" key="1">
    <citation type="submission" date="2023-06" db="EMBL/GenBank/DDBJ databases">
        <title>Identification and characterization of horizontal gene transfer across gut microbiota members of farm animals based on homology search.</title>
        <authorList>
            <person name="Schwarzerova J."/>
            <person name="Nykrynova M."/>
            <person name="Jureckova K."/>
            <person name="Cejkova D."/>
            <person name="Rychlik I."/>
        </authorList>
    </citation>
    <scope>NUCLEOTIDE SEQUENCE</scope>
    <source>
        <strain evidence="2">ET39</strain>
    </source>
</reference>
<keyword evidence="1" id="KW-0812">Transmembrane</keyword>
<dbReference type="EMBL" id="JAUDCG010000003">
    <property type="protein sequence ID" value="MDM8156244.1"/>
    <property type="molecule type" value="Genomic_DNA"/>
</dbReference>